<feature type="domain" description="Cysteinyl-tRNA synthetase class Ia DALR" evidence="16">
    <location>
        <begin position="355"/>
        <end position="410"/>
    </location>
</feature>
<evidence type="ECO:0000313" key="17">
    <source>
        <dbReference type="EMBL" id="HEB13661.1"/>
    </source>
</evidence>
<evidence type="ECO:0000256" key="12">
    <source>
        <dbReference type="ARBA" id="ARBA00022840"/>
    </source>
</evidence>
<dbReference type="InterPro" id="IPR015273">
    <property type="entry name" value="Cys-tRNA-synt_Ia_DALR"/>
</dbReference>
<dbReference type="GO" id="GO:0005524">
    <property type="term" value="F:ATP binding"/>
    <property type="evidence" value="ECO:0007669"/>
    <property type="project" value="UniProtKB-KW"/>
</dbReference>
<evidence type="ECO:0000256" key="15">
    <source>
        <dbReference type="NCBIfam" id="TIGR00435"/>
    </source>
</evidence>
<keyword evidence="8 17" id="KW-0436">Ligase</keyword>
<dbReference type="CDD" id="cd00672">
    <property type="entry name" value="CysRS_core"/>
    <property type="match status" value="1"/>
</dbReference>
<dbReference type="GO" id="GO:0004817">
    <property type="term" value="F:cysteine-tRNA ligase activity"/>
    <property type="evidence" value="ECO:0007669"/>
    <property type="project" value="UniProtKB-UniRule"/>
</dbReference>
<comment type="subunit">
    <text evidence="4">Monomer.</text>
</comment>
<dbReference type="InterPro" id="IPR014729">
    <property type="entry name" value="Rossmann-like_a/b/a_fold"/>
</dbReference>
<dbReference type="PANTHER" id="PTHR10890:SF3">
    <property type="entry name" value="CYSTEINE--TRNA LIGASE, CYTOPLASMIC"/>
    <property type="match status" value="1"/>
</dbReference>
<comment type="caution">
    <text evidence="17">The sequence shown here is derived from an EMBL/GenBank/DDBJ whole genome shotgun (WGS) entry which is preliminary data.</text>
</comment>
<evidence type="ECO:0000256" key="13">
    <source>
        <dbReference type="ARBA" id="ARBA00022917"/>
    </source>
</evidence>
<evidence type="ECO:0000256" key="1">
    <source>
        <dbReference type="ARBA" id="ARBA00001947"/>
    </source>
</evidence>
<keyword evidence="11" id="KW-0862">Zinc</keyword>
<organism evidence="17">
    <name type="scientific">candidate division CPR3 bacterium</name>
    <dbReference type="NCBI Taxonomy" id="2268181"/>
    <lineage>
        <taxon>Bacteria</taxon>
        <taxon>Bacteria division CPR3</taxon>
    </lineage>
</organism>
<dbReference type="NCBIfam" id="TIGR00435">
    <property type="entry name" value="cysS"/>
    <property type="match status" value="1"/>
</dbReference>
<evidence type="ECO:0000256" key="11">
    <source>
        <dbReference type="ARBA" id="ARBA00022833"/>
    </source>
</evidence>
<keyword evidence="7" id="KW-0963">Cytoplasm</keyword>
<dbReference type="InterPro" id="IPR032678">
    <property type="entry name" value="tRNA-synt_1_cat_dom"/>
</dbReference>
<dbReference type="InterPro" id="IPR015803">
    <property type="entry name" value="Cys-tRNA-ligase"/>
</dbReference>
<dbReference type="GO" id="GO:0046872">
    <property type="term" value="F:metal ion binding"/>
    <property type="evidence" value="ECO:0007669"/>
    <property type="project" value="UniProtKB-KW"/>
</dbReference>
<evidence type="ECO:0000259" key="16">
    <source>
        <dbReference type="SMART" id="SM00840"/>
    </source>
</evidence>
<dbReference type="Gene3D" id="1.20.120.640">
    <property type="entry name" value="Anticodon-binding domain of a subclass of class I aminoacyl-tRNA synthetases"/>
    <property type="match status" value="1"/>
</dbReference>
<comment type="cofactor">
    <cofactor evidence="1">
        <name>Zn(2+)</name>
        <dbReference type="ChEBI" id="CHEBI:29105"/>
    </cofactor>
</comment>
<evidence type="ECO:0000256" key="2">
    <source>
        <dbReference type="ARBA" id="ARBA00004496"/>
    </source>
</evidence>
<proteinExistence type="inferred from homology"/>
<dbReference type="PRINTS" id="PR00983">
    <property type="entry name" value="TRNASYNTHCYS"/>
</dbReference>
<reference evidence="17" key="1">
    <citation type="journal article" date="2020" name="mSystems">
        <title>Genome- and Community-Level Interaction Insights into Carbon Utilization and Element Cycling Functions of Hydrothermarchaeota in Hydrothermal Sediment.</title>
        <authorList>
            <person name="Zhou Z."/>
            <person name="Liu Y."/>
            <person name="Xu W."/>
            <person name="Pan J."/>
            <person name="Luo Z.H."/>
            <person name="Li M."/>
        </authorList>
    </citation>
    <scope>NUCLEOTIDE SEQUENCE [LARGE SCALE GENOMIC DNA]</scope>
    <source>
        <strain evidence="17">HyVt-369</strain>
    </source>
</reference>
<dbReference type="Pfam" id="PF09190">
    <property type="entry name" value="DALR_2"/>
    <property type="match status" value="1"/>
</dbReference>
<keyword evidence="10" id="KW-0547">Nucleotide-binding</keyword>
<gene>
    <name evidence="17" type="ORF">ENI13_01630</name>
</gene>
<dbReference type="SUPFAM" id="SSF47323">
    <property type="entry name" value="Anticodon-binding domain of a subclass of class I aminoacyl-tRNA synthetases"/>
    <property type="match status" value="1"/>
</dbReference>
<protein>
    <recommendedName>
        <fullName evidence="6 15">Cysteine--tRNA ligase</fullName>
        <ecNumber evidence="5 15">6.1.1.16</ecNumber>
    </recommendedName>
</protein>
<comment type="subcellular location">
    <subcellularLocation>
        <location evidence="2">Cytoplasm</location>
    </subcellularLocation>
</comment>
<dbReference type="GO" id="GO:0005737">
    <property type="term" value="C:cytoplasm"/>
    <property type="evidence" value="ECO:0007669"/>
    <property type="project" value="UniProtKB-SubCell"/>
</dbReference>
<feature type="non-terminal residue" evidence="17">
    <location>
        <position position="410"/>
    </location>
</feature>
<evidence type="ECO:0000256" key="5">
    <source>
        <dbReference type="ARBA" id="ARBA00012832"/>
    </source>
</evidence>
<evidence type="ECO:0000256" key="3">
    <source>
        <dbReference type="ARBA" id="ARBA00005594"/>
    </source>
</evidence>
<evidence type="ECO:0000256" key="14">
    <source>
        <dbReference type="ARBA" id="ARBA00023146"/>
    </source>
</evidence>
<dbReference type="SMART" id="SM00840">
    <property type="entry name" value="DALR_2"/>
    <property type="match status" value="1"/>
</dbReference>
<evidence type="ECO:0000256" key="9">
    <source>
        <dbReference type="ARBA" id="ARBA00022723"/>
    </source>
</evidence>
<sequence>MLNHEKCDRMLLMIRIFNTISRKKEVIKPKKLKLFVCGPTVYDSSHLGHARTYIVFDIIVKYLRYSGFNVYYLLNITDIDDKIIQRAKEQNKEPNKLALEFEKSFLKDMKSLGIDSPDKYARATSYIKEIISQIERLIKKGYAYKLKDGIYYDISKFKDYGKLSGRTKQGAEDAVSRIDEAKGKRNKGDFALWKLSKKGEPKWDSPWGDGRPGWHIEDTAITEKEFGVQYDMHGGAIDLIFPHHEAEISQMEAISGKSPLVRYWIHSGLLRMEKQKMSKSLNNFITIEEFLKDHPARLLRYLVSKTLYRSPLQYSERILKQAEQELERIDEFIGKLGEPLKGKENTNVLKEFKLVFSKAMDDDFNTPLALTSLLHLVRESNALIAKQKFSTKDAQEILSYIKEIDKVFGF</sequence>
<dbReference type="Gene3D" id="3.40.50.620">
    <property type="entry name" value="HUPs"/>
    <property type="match status" value="1"/>
</dbReference>
<keyword evidence="12" id="KW-0067">ATP-binding</keyword>
<accession>A0A7C1SXF4</accession>
<dbReference type="HAMAP" id="MF_00041">
    <property type="entry name" value="Cys_tRNA_synth"/>
    <property type="match status" value="1"/>
</dbReference>
<evidence type="ECO:0000256" key="10">
    <source>
        <dbReference type="ARBA" id="ARBA00022741"/>
    </source>
</evidence>
<dbReference type="SUPFAM" id="SSF52374">
    <property type="entry name" value="Nucleotidylyl transferase"/>
    <property type="match status" value="1"/>
</dbReference>
<dbReference type="PANTHER" id="PTHR10890">
    <property type="entry name" value="CYSTEINYL-TRNA SYNTHETASE"/>
    <property type="match status" value="1"/>
</dbReference>
<evidence type="ECO:0000256" key="6">
    <source>
        <dbReference type="ARBA" id="ARBA00014738"/>
    </source>
</evidence>
<dbReference type="AlphaFoldDB" id="A0A7C1SXF4"/>
<keyword evidence="13" id="KW-0648">Protein biosynthesis</keyword>
<dbReference type="GO" id="GO:0006423">
    <property type="term" value="P:cysteinyl-tRNA aminoacylation"/>
    <property type="evidence" value="ECO:0007669"/>
    <property type="project" value="UniProtKB-UniRule"/>
</dbReference>
<dbReference type="Proteomes" id="UP000885695">
    <property type="component" value="Unassembled WGS sequence"/>
</dbReference>
<dbReference type="EMBL" id="DRHL01000093">
    <property type="protein sequence ID" value="HEB13661.1"/>
    <property type="molecule type" value="Genomic_DNA"/>
</dbReference>
<evidence type="ECO:0000256" key="8">
    <source>
        <dbReference type="ARBA" id="ARBA00022598"/>
    </source>
</evidence>
<keyword evidence="14" id="KW-0030">Aminoacyl-tRNA synthetase</keyword>
<comment type="similarity">
    <text evidence="3">Belongs to the class-I aminoacyl-tRNA synthetase family.</text>
</comment>
<evidence type="ECO:0000256" key="7">
    <source>
        <dbReference type="ARBA" id="ARBA00022490"/>
    </source>
</evidence>
<dbReference type="InterPro" id="IPR024909">
    <property type="entry name" value="Cys-tRNA/MSH_ligase"/>
</dbReference>
<dbReference type="InterPro" id="IPR009080">
    <property type="entry name" value="tRNAsynth_Ia_anticodon-bd"/>
</dbReference>
<dbReference type="Pfam" id="PF01406">
    <property type="entry name" value="tRNA-synt_1e"/>
    <property type="match status" value="1"/>
</dbReference>
<keyword evidence="9" id="KW-0479">Metal-binding</keyword>
<dbReference type="EC" id="6.1.1.16" evidence="5 15"/>
<evidence type="ECO:0000256" key="4">
    <source>
        <dbReference type="ARBA" id="ARBA00011245"/>
    </source>
</evidence>
<name>A0A7C1SXF4_UNCC3</name>